<evidence type="ECO:0000259" key="1">
    <source>
        <dbReference type="Pfam" id="PF18145"/>
    </source>
</evidence>
<evidence type="ECO:0000313" key="2">
    <source>
        <dbReference type="EMBL" id="SPP63954.1"/>
    </source>
</evidence>
<organism evidence="2 3">
    <name type="scientific">Nitrospira lenta</name>
    <dbReference type="NCBI Taxonomy" id="1436998"/>
    <lineage>
        <taxon>Bacteria</taxon>
        <taxon>Pseudomonadati</taxon>
        <taxon>Nitrospirota</taxon>
        <taxon>Nitrospiria</taxon>
        <taxon>Nitrospirales</taxon>
        <taxon>Nitrospiraceae</taxon>
        <taxon>Nitrospira</taxon>
    </lineage>
</organism>
<dbReference type="OrthoDB" id="5493684at2"/>
<name>A0A330L2T3_9BACT</name>
<proteinExistence type="predicted"/>
<reference evidence="3" key="1">
    <citation type="submission" date="2018-04" db="EMBL/GenBank/DDBJ databases">
        <authorList>
            <person name="Lucker S."/>
            <person name="Sakoula D."/>
        </authorList>
    </citation>
    <scope>NUCLEOTIDE SEQUENCE [LARGE SCALE GENOMIC DNA]</scope>
</reference>
<dbReference type="InterPro" id="IPR040836">
    <property type="entry name" value="SAVED"/>
</dbReference>
<dbReference type="Pfam" id="PF18145">
    <property type="entry name" value="SAVED"/>
    <property type="match status" value="1"/>
</dbReference>
<keyword evidence="3" id="KW-1185">Reference proteome</keyword>
<dbReference type="AlphaFoldDB" id="A0A330L2T3"/>
<sequence>MEHPTQILFILNVDGDVSESEVLPLLTPNRYELLPFRLSDFGAVAVLREGGKRLPVDWDGHADAIERMISVARDKNRELGRPAEFYATGLAPLPLFAHLGCELSAWAAPLVLLNRRKAEQWDVLPLVGSEVGKSGQVFDVMEGLSTGGPAVGTGHVALFVSTIGQPAPQDAIRTALREDGKGLAGVVEIRTSSLRYLDSTNSANASEQLTMFLSQIAGAYPHAAGVAVFIAGPAPLAHIVGRAINPNQFAEILFAYYEAPRYEIVLRRPRPGRRVRPISMEQSDKLVRTSVLEEMKKGIEDIRVTVQAEDLPEFMGSEGKSQFLNNLQRVALPSCPEGESFELHMLQGRMILGHGLLEALRDCSLESVRRIAALFFLHEVYHFDQNLQSTNYLNIGRAGVVLEELDFWADAVAVCAMTRRDIRLSQPDDRDAASRCLSTNVEGVLSGIEAFDRFEHGDRIDRLAERRLRRYLIWHLQLARARTRLGTGEEVQRMLTERLIVELAPLVGPVDVRSEKIVSRPLPTTELYVVLGKRLFRFPPNAYVDPGVIIESVRSFARETLASTMDYVVGQHGQDFAPWVLKTR</sequence>
<gene>
    <name evidence="2" type="ORF">NITLEN_11040</name>
</gene>
<feature type="domain" description="SMODS-associated and fused to various effectors" evidence="1">
    <location>
        <begin position="78"/>
        <end position="252"/>
    </location>
</feature>
<accession>A0A330L2T3</accession>
<protein>
    <recommendedName>
        <fullName evidence="1">SMODS-associated and fused to various effectors domain-containing protein</fullName>
    </recommendedName>
</protein>
<evidence type="ECO:0000313" key="3">
    <source>
        <dbReference type="Proteomes" id="UP000248168"/>
    </source>
</evidence>
<dbReference type="InParanoid" id="A0A330L2T3"/>
<dbReference type="Proteomes" id="UP000248168">
    <property type="component" value="Unassembled WGS sequence"/>
</dbReference>
<dbReference type="RefSeq" id="WP_146216099.1">
    <property type="nucleotide sequence ID" value="NZ_OUNR01000001.1"/>
</dbReference>
<dbReference type="EMBL" id="OUNR01000001">
    <property type="protein sequence ID" value="SPP63954.1"/>
    <property type="molecule type" value="Genomic_DNA"/>
</dbReference>